<dbReference type="InterPro" id="IPR009200">
    <property type="entry name" value="DUF1269_membrane"/>
</dbReference>
<dbReference type="EMBL" id="LAZR01055120">
    <property type="protein sequence ID" value="KKK77093.1"/>
    <property type="molecule type" value="Genomic_DNA"/>
</dbReference>
<reference evidence="2" key="1">
    <citation type="journal article" date="2015" name="Nature">
        <title>Complex archaea that bridge the gap between prokaryotes and eukaryotes.</title>
        <authorList>
            <person name="Spang A."/>
            <person name="Saw J.H."/>
            <person name="Jorgensen S.L."/>
            <person name="Zaremba-Niedzwiedzka K."/>
            <person name="Martijn J."/>
            <person name="Lind A.E."/>
            <person name="van Eijk R."/>
            <person name="Schleper C."/>
            <person name="Guy L."/>
            <person name="Ettema T.J."/>
        </authorList>
    </citation>
    <scope>NUCLEOTIDE SEQUENCE</scope>
</reference>
<organism evidence="2">
    <name type="scientific">marine sediment metagenome</name>
    <dbReference type="NCBI Taxonomy" id="412755"/>
    <lineage>
        <taxon>unclassified sequences</taxon>
        <taxon>metagenomes</taxon>
        <taxon>ecological metagenomes</taxon>
    </lineage>
</organism>
<name>A0A0F8Y6Y1_9ZZZZ</name>
<evidence type="ECO:0000256" key="1">
    <source>
        <dbReference type="SAM" id="Phobius"/>
    </source>
</evidence>
<dbReference type="AlphaFoldDB" id="A0A0F8Y6Y1"/>
<protein>
    <recommendedName>
        <fullName evidence="3">DUF1269 domain-containing protein</fullName>
    </recommendedName>
</protein>
<gene>
    <name evidence="2" type="ORF">LCGC14_2857070</name>
</gene>
<evidence type="ECO:0000313" key="2">
    <source>
        <dbReference type="EMBL" id="KKK77093.1"/>
    </source>
</evidence>
<comment type="caution">
    <text evidence="2">The sequence shown here is derived from an EMBL/GenBank/DDBJ whole genome shotgun (WGS) entry which is preliminary data.</text>
</comment>
<accession>A0A0F8Y6Y1</accession>
<keyword evidence="1" id="KW-0472">Membrane</keyword>
<dbReference type="Pfam" id="PF06897">
    <property type="entry name" value="DUF1269"/>
    <property type="match status" value="1"/>
</dbReference>
<proteinExistence type="predicted"/>
<sequence length="162" mass="17194">MSELVVVAFDNAVEADQLMDKLGKLQKERLITLDDAAVVVRKHDGHVKVKQAHSLVGAGAMGGAFWGMLIGLLFWAPWLGLAIGAVSGALAGKLTDVGIDDKFIKEVGATIKPGHSAAFLLVRESTPDKVLDELKGFKGTVLKTSLSKENEAKLKVAFGAEE</sequence>
<feature type="transmembrane region" description="Helical" evidence="1">
    <location>
        <begin position="64"/>
        <end position="86"/>
    </location>
</feature>
<keyword evidence="1" id="KW-1133">Transmembrane helix</keyword>
<keyword evidence="1" id="KW-0812">Transmembrane</keyword>
<evidence type="ECO:0008006" key="3">
    <source>
        <dbReference type="Google" id="ProtNLM"/>
    </source>
</evidence>